<dbReference type="NCBIfam" id="TIGR02471">
    <property type="entry name" value="sucr_syn_bact_C"/>
    <property type="match status" value="1"/>
</dbReference>
<keyword evidence="4" id="KW-0808">Transferase</keyword>
<organism evidence="9 10">
    <name type="scientific">Ectothiorhodosinus mongolicus</name>
    <dbReference type="NCBI Taxonomy" id="233100"/>
    <lineage>
        <taxon>Bacteria</taxon>
        <taxon>Pseudomonadati</taxon>
        <taxon>Pseudomonadota</taxon>
        <taxon>Gammaproteobacteria</taxon>
        <taxon>Chromatiales</taxon>
        <taxon>Ectothiorhodospiraceae</taxon>
        <taxon>Ectothiorhodosinus</taxon>
    </lineage>
</organism>
<sequence>MKRTQRKASRGEGLYIVLVSVHGLIRGSDLELGRDADTGGQIKYVVELARALGAHPEVGRVDLLTRRIDDQRVDPAYAQAEETLAEGVRVIRLDCGPKRYLRKERLWPHLDCFADNAIKHIRHVGLRPDVVHGHYADAGYAAVRIANLLGAPLVQTGHSLGRVKQQRLMEKGASERDIESRYNMAQRIDAEEETLLNAYRVIASTQQEVESQYALYDHYRPERMEVIPPGTDLERFHPPPSRWRQPPIAAELKRFLRHPQRPIVMALSRPDERKNIPTLVRAFAEHGGLRELANLVIVAGNRDSVRSLDRGARKVLTEVFMLIDDYDLHGQVAYPKHHAADDVPDLYRLVTHTRGVFVNPALTEPFGLTLIEAGASGAPFVATADGGPKDILRHCQNGVLVDPLDSKAMSEAIYQILADDKRWKALSTAGLKGVRKHYSWRGHADTYVRKIKPLGAEARRVRRGQRKLSGKLVRADRALITDIDNTLLGDRQGLKRLLNELRSRGSGIAFGIATGRRLDSAVQILKEWGVPTPDLMITSVGAEIHYAAEMTEDPGWMTHINYRWRPEALREAILELPGIDLQPEEDQRRHKISFFVDPTYAPGLREIERLLRQQDLQANLIYSHDRFLDLLPLRASKGFAVRYFADKWGIELERVLVAGDSGNDEDMLRGRTLGVVVGNHAPELERLRGYKRVHFAKANYAGGIVEALEHYDFFNECRAPDQ</sequence>
<comment type="similarity">
    <text evidence="1">Belongs to the glycosyltransferase 1 family.</text>
</comment>
<dbReference type="OrthoDB" id="7847955at2"/>
<dbReference type="SFLD" id="SFLDS00003">
    <property type="entry name" value="Haloacid_Dehalogenase"/>
    <property type="match status" value="1"/>
</dbReference>
<dbReference type="NCBIfam" id="TIGR01484">
    <property type="entry name" value="HAD-SF-IIB"/>
    <property type="match status" value="1"/>
</dbReference>
<evidence type="ECO:0000313" key="10">
    <source>
        <dbReference type="Proteomes" id="UP000223759"/>
    </source>
</evidence>
<name>A0A1R3W033_9GAMM</name>
<dbReference type="InterPro" id="IPR006379">
    <property type="entry name" value="HAD-SF_hydro_IIB"/>
</dbReference>
<evidence type="ECO:0000313" key="9">
    <source>
        <dbReference type="EMBL" id="SIT70684.1"/>
    </source>
</evidence>
<dbReference type="Proteomes" id="UP000223759">
    <property type="component" value="Unassembled WGS sequence"/>
</dbReference>
<dbReference type="EC" id="2.4.1.14" evidence="2"/>
<dbReference type="InterPro" id="IPR044161">
    <property type="entry name" value="SPS"/>
</dbReference>
<dbReference type="SFLD" id="SFLDG01140">
    <property type="entry name" value="C2.B:_Phosphomannomutase_and_P"/>
    <property type="match status" value="1"/>
</dbReference>
<dbReference type="InterPro" id="IPR036412">
    <property type="entry name" value="HAD-like_sf"/>
</dbReference>
<feature type="domain" description="Sucrose phosphatase-like" evidence="7">
    <location>
        <begin position="477"/>
        <end position="712"/>
    </location>
</feature>
<keyword evidence="10" id="KW-1185">Reference proteome</keyword>
<dbReference type="CDD" id="cd03800">
    <property type="entry name" value="GT4_sucrose_synthase"/>
    <property type="match status" value="1"/>
</dbReference>
<dbReference type="Pfam" id="PF13579">
    <property type="entry name" value="Glyco_trans_4_4"/>
    <property type="match status" value="1"/>
</dbReference>
<evidence type="ECO:0000256" key="3">
    <source>
        <dbReference type="ARBA" id="ARBA00022676"/>
    </source>
</evidence>
<dbReference type="InterPro" id="IPR023214">
    <property type="entry name" value="HAD_sf"/>
</dbReference>
<keyword evidence="3" id="KW-0328">Glycosyltransferase</keyword>
<dbReference type="InterPro" id="IPR028098">
    <property type="entry name" value="Glyco_trans_4-like_N"/>
</dbReference>
<dbReference type="SFLD" id="SFLDG01141">
    <property type="entry name" value="C2.B.1:_Sucrose_Phosphatase_Li"/>
    <property type="match status" value="1"/>
</dbReference>
<evidence type="ECO:0000259" key="6">
    <source>
        <dbReference type="Pfam" id="PF00534"/>
    </source>
</evidence>
<dbReference type="Pfam" id="PF00534">
    <property type="entry name" value="Glycos_transf_1"/>
    <property type="match status" value="1"/>
</dbReference>
<evidence type="ECO:0000259" key="7">
    <source>
        <dbReference type="Pfam" id="PF05116"/>
    </source>
</evidence>
<dbReference type="STRING" id="233100.SAMN05216526_1373"/>
<comment type="catalytic activity">
    <reaction evidence="5">
        <text>beta-D-fructose 6-phosphate + UDP-alpha-D-glucose = sucrose 6(F)-phosphate + UDP + H(+)</text>
        <dbReference type="Rhea" id="RHEA:22172"/>
        <dbReference type="ChEBI" id="CHEBI:15378"/>
        <dbReference type="ChEBI" id="CHEBI:57634"/>
        <dbReference type="ChEBI" id="CHEBI:57723"/>
        <dbReference type="ChEBI" id="CHEBI:58223"/>
        <dbReference type="ChEBI" id="CHEBI:58885"/>
        <dbReference type="EC" id="2.4.1.14"/>
    </reaction>
</comment>
<proteinExistence type="inferred from homology"/>
<feature type="domain" description="Glycosyl transferase family 1" evidence="6">
    <location>
        <begin position="258"/>
        <end position="430"/>
    </location>
</feature>
<reference evidence="9 10" key="1">
    <citation type="submission" date="2017-01" db="EMBL/GenBank/DDBJ databases">
        <authorList>
            <person name="Mah S.A."/>
            <person name="Swanson W.J."/>
            <person name="Moy G.W."/>
            <person name="Vacquier V.D."/>
        </authorList>
    </citation>
    <scope>NUCLEOTIDE SEQUENCE [LARGE SCALE GENOMIC DNA]</scope>
    <source>
        <strain evidence="9 10">M9</strain>
    </source>
</reference>
<dbReference type="SUPFAM" id="SSF53756">
    <property type="entry name" value="UDP-Glycosyltransferase/glycogen phosphorylase"/>
    <property type="match status" value="1"/>
</dbReference>
<dbReference type="GO" id="GO:0016791">
    <property type="term" value="F:phosphatase activity"/>
    <property type="evidence" value="ECO:0007669"/>
    <property type="project" value="UniProtKB-ARBA"/>
</dbReference>
<dbReference type="Gene3D" id="3.40.50.2000">
    <property type="entry name" value="Glycogen Phosphorylase B"/>
    <property type="match status" value="2"/>
</dbReference>
<dbReference type="PANTHER" id="PTHR46039:SF5">
    <property type="entry name" value="SUCROSE-PHOSPHATE SYNTHASE 3-RELATED"/>
    <property type="match status" value="1"/>
</dbReference>
<dbReference type="PANTHER" id="PTHR46039">
    <property type="entry name" value="SUCROSE-PHOSPHATE SYNTHASE 3-RELATED"/>
    <property type="match status" value="1"/>
</dbReference>
<accession>A0A1R3W033</accession>
<dbReference type="InterPro" id="IPR012822">
    <property type="entry name" value="SucroseP_synth_GlycoTrfase_dom"/>
</dbReference>
<dbReference type="Gene3D" id="3.90.1070.10">
    <property type="match status" value="1"/>
</dbReference>
<dbReference type="Pfam" id="PF05116">
    <property type="entry name" value="S6PP"/>
    <property type="match status" value="1"/>
</dbReference>
<dbReference type="SUPFAM" id="SSF56784">
    <property type="entry name" value="HAD-like"/>
    <property type="match status" value="1"/>
</dbReference>
<feature type="domain" description="Glycosyltransferase subfamily 4-like N-terminal" evidence="8">
    <location>
        <begin position="39"/>
        <end position="230"/>
    </location>
</feature>
<dbReference type="AlphaFoldDB" id="A0A1R3W033"/>
<dbReference type="NCBIfam" id="TIGR02472">
    <property type="entry name" value="sucr_P_syn_N"/>
    <property type="match status" value="1"/>
</dbReference>
<dbReference type="GO" id="GO:0000287">
    <property type="term" value="F:magnesium ion binding"/>
    <property type="evidence" value="ECO:0007669"/>
    <property type="project" value="UniProtKB-ARBA"/>
</dbReference>
<dbReference type="EMBL" id="FTPK01000002">
    <property type="protein sequence ID" value="SIT70684.1"/>
    <property type="molecule type" value="Genomic_DNA"/>
</dbReference>
<dbReference type="GO" id="GO:0046524">
    <property type="term" value="F:sucrose-phosphate synthase activity"/>
    <property type="evidence" value="ECO:0007669"/>
    <property type="project" value="UniProtKB-EC"/>
</dbReference>
<evidence type="ECO:0000256" key="5">
    <source>
        <dbReference type="ARBA" id="ARBA00047471"/>
    </source>
</evidence>
<dbReference type="RefSeq" id="WP_076755748.1">
    <property type="nucleotide sequence ID" value="NZ_CP023018.1"/>
</dbReference>
<dbReference type="Gene3D" id="3.40.50.1000">
    <property type="entry name" value="HAD superfamily/HAD-like"/>
    <property type="match status" value="1"/>
</dbReference>
<dbReference type="InterPro" id="IPR012821">
    <property type="entry name" value="Sucrose_P_synth_Pase-like_dom"/>
</dbReference>
<protein>
    <recommendedName>
        <fullName evidence="2">sucrose-phosphate synthase</fullName>
        <ecNumber evidence="2">2.4.1.14</ecNumber>
    </recommendedName>
</protein>
<evidence type="ECO:0000256" key="4">
    <source>
        <dbReference type="ARBA" id="ARBA00022679"/>
    </source>
</evidence>
<dbReference type="InterPro" id="IPR006380">
    <property type="entry name" value="SPP-like_dom"/>
</dbReference>
<gene>
    <name evidence="9" type="ORF">SAMN05216526_1373</name>
</gene>
<evidence type="ECO:0000256" key="2">
    <source>
        <dbReference type="ARBA" id="ARBA00012536"/>
    </source>
</evidence>
<evidence type="ECO:0000256" key="1">
    <source>
        <dbReference type="ARBA" id="ARBA00006530"/>
    </source>
</evidence>
<dbReference type="InterPro" id="IPR001296">
    <property type="entry name" value="Glyco_trans_1"/>
</dbReference>
<evidence type="ECO:0000259" key="8">
    <source>
        <dbReference type="Pfam" id="PF13579"/>
    </source>
</evidence>